<dbReference type="GO" id="GO:0000981">
    <property type="term" value="F:DNA-binding transcription factor activity, RNA polymerase II-specific"/>
    <property type="evidence" value="ECO:0007669"/>
    <property type="project" value="TreeGrafter"/>
</dbReference>
<dbReference type="EMBL" id="CCKQ01000284">
    <property type="protein sequence ID" value="CDW71344.1"/>
    <property type="molecule type" value="Genomic_DNA"/>
</dbReference>
<protein>
    <recommendedName>
        <fullName evidence="7">C2H2-type domain-containing protein</fullName>
    </recommendedName>
</protein>
<dbReference type="FunFam" id="3.30.160.60:FF:002343">
    <property type="entry name" value="Zinc finger protein 33A"/>
    <property type="match status" value="1"/>
</dbReference>
<reference evidence="8 9" key="1">
    <citation type="submission" date="2014-06" db="EMBL/GenBank/DDBJ databases">
        <authorList>
            <person name="Swart Estienne"/>
        </authorList>
    </citation>
    <scope>NUCLEOTIDE SEQUENCE [LARGE SCALE GENOMIC DNA]</scope>
    <source>
        <strain evidence="8 9">130c</strain>
    </source>
</reference>
<evidence type="ECO:0000313" key="9">
    <source>
        <dbReference type="Proteomes" id="UP000039865"/>
    </source>
</evidence>
<evidence type="ECO:0000313" key="8">
    <source>
        <dbReference type="EMBL" id="CDW71344.1"/>
    </source>
</evidence>
<keyword evidence="3 6" id="KW-0863">Zinc-finger</keyword>
<dbReference type="PANTHER" id="PTHR23235:SF142">
    <property type="entry name" value="ZINC FINGER PROTEIN 384"/>
    <property type="match status" value="1"/>
</dbReference>
<dbReference type="InterPro" id="IPR013087">
    <property type="entry name" value="Znf_C2H2_type"/>
</dbReference>
<evidence type="ECO:0000256" key="6">
    <source>
        <dbReference type="PROSITE-ProRule" id="PRU00042"/>
    </source>
</evidence>
<keyword evidence="2" id="KW-0677">Repeat</keyword>
<evidence type="ECO:0000256" key="2">
    <source>
        <dbReference type="ARBA" id="ARBA00022737"/>
    </source>
</evidence>
<dbReference type="GO" id="GO:0008270">
    <property type="term" value="F:zinc ion binding"/>
    <property type="evidence" value="ECO:0007669"/>
    <property type="project" value="UniProtKB-KW"/>
</dbReference>
<dbReference type="AlphaFoldDB" id="A0A077ZPH5"/>
<dbReference type="Proteomes" id="UP000039865">
    <property type="component" value="Unassembled WGS sequence"/>
</dbReference>
<dbReference type="InParanoid" id="A0A077ZPH5"/>
<dbReference type="SUPFAM" id="SSF57667">
    <property type="entry name" value="beta-beta-alpha zinc fingers"/>
    <property type="match status" value="1"/>
</dbReference>
<dbReference type="OrthoDB" id="313247at2759"/>
<organism evidence="8 9">
    <name type="scientific">Stylonychia lemnae</name>
    <name type="common">Ciliate</name>
    <dbReference type="NCBI Taxonomy" id="5949"/>
    <lineage>
        <taxon>Eukaryota</taxon>
        <taxon>Sar</taxon>
        <taxon>Alveolata</taxon>
        <taxon>Ciliophora</taxon>
        <taxon>Intramacronucleata</taxon>
        <taxon>Spirotrichea</taxon>
        <taxon>Stichotrichia</taxon>
        <taxon>Sporadotrichida</taxon>
        <taxon>Oxytrichidae</taxon>
        <taxon>Stylonychinae</taxon>
        <taxon>Stylonychia</taxon>
    </lineage>
</organism>
<evidence type="ECO:0000256" key="1">
    <source>
        <dbReference type="ARBA" id="ARBA00022723"/>
    </source>
</evidence>
<keyword evidence="1" id="KW-0479">Metal-binding</keyword>
<feature type="domain" description="C2H2-type" evidence="7">
    <location>
        <begin position="194"/>
        <end position="218"/>
    </location>
</feature>
<dbReference type="Gene3D" id="3.30.160.60">
    <property type="entry name" value="Classic Zinc Finger"/>
    <property type="match status" value="1"/>
</dbReference>
<evidence type="ECO:0000256" key="5">
    <source>
        <dbReference type="ARBA" id="ARBA00023242"/>
    </source>
</evidence>
<dbReference type="Pfam" id="PF00096">
    <property type="entry name" value="zf-C2H2"/>
    <property type="match status" value="1"/>
</dbReference>
<dbReference type="PROSITE" id="PS50157">
    <property type="entry name" value="ZINC_FINGER_C2H2_2"/>
    <property type="match status" value="2"/>
</dbReference>
<dbReference type="PROSITE" id="PS00028">
    <property type="entry name" value="ZINC_FINGER_C2H2_1"/>
    <property type="match status" value="2"/>
</dbReference>
<proteinExistence type="predicted"/>
<name>A0A077ZPH5_STYLE</name>
<evidence type="ECO:0000259" key="7">
    <source>
        <dbReference type="PROSITE" id="PS50157"/>
    </source>
</evidence>
<feature type="domain" description="C2H2-type" evidence="7">
    <location>
        <begin position="164"/>
        <end position="193"/>
    </location>
</feature>
<dbReference type="PANTHER" id="PTHR23235">
    <property type="entry name" value="KRUEPPEL-LIKE TRANSCRIPTION FACTOR"/>
    <property type="match status" value="1"/>
</dbReference>
<gene>
    <name evidence="8" type="primary">Contig5157.g239</name>
    <name evidence="8" type="ORF">STYLEM_287</name>
</gene>
<keyword evidence="5" id="KW-0539">Nucleus</keyword>
<evidence type="ECO:0000256" key="4">
    <source>
        <dbReference type="ARBA" id="ARBA00022833"/>
    </source>
</evidence>
<sequence length="273" mass="32057">MGQEKPLSTFIQLPLINQQENININLQENNTPTQLQYNLPEKKNKDSCVCKCNCGAFGEDFMLKHRDGQQIHQQLAFIESSNQMYGMEENTRQKTIEPSSNDDSFETKTVKQTLKLPERSKIQIILGENLHEDQIPQVANIPSLKTFKQVKVFKQESKRWKSQFICTFDNCNIVCQKWGNLFDHLRTHSNERPFKCPVEFCRKAFTQKSNLEKHIKTHKRLYLKCQECKSIFHKDRLLRHFNKYHSKSIHNQEITCGVKGIDESFTSQDESEE</sequence>
<keyword evidence="9" id="KW-1185">Reference proteome</keyword>
<keyword evidence="4" id="KW-0862">Zinc</keyword>
<evidence type="ECO:0000256" key="3">
    <source>
        <dbReference type="ARBA" id="ARBA00022771"/>
    </source>
</evidence>
<dbReference type="GO" id="GO:0000978">
    <property type="term" value="F:RNA polymerase II cis-regulatory region sequence-specific DNA binding"/>
    <property type="evidence" value="ECO:0007669"/>
    <property type="project" value="TreeGrafter"/>
</dbReference>
<dbReference type="InterPro" id="IPR036236">
    <property type="entry name" value="Znf_C2H2_sf"/>
</dbReference>
<dbReference type="SMART" id="SM00355">
    <property type="entry name" value="ZnF_C2H2"/>
    <property type="match status" value="3"/>
</dbReference>
<accession>A0A077ZPH5</accession>